<dbReference type="NCBIfam" id="TIGR00125">
    <property type="entry name" value="cyt_tran_rel"/>
    <property type="match status" value="1"/>
</dbReference>
<evidence type="ECO:0000259" key="12">
    <source>
        <dbReference type="Pfam" id="PF01467"/>
    </source>
</evidence>
<evidence type="ECO:0000313" key="13">
    <source>
        <dbReference type="EMBL" id="TQV85448.1"/>
    </source>
</evidence>
<evidence type="ECO:0000256" key="10">
    <source>
        <dbReference type="ARBA" id="ARBA00048721"/>
    </source>
</evidence>
<evidence type="ECO:0000256" key="8">
    <source>
        <dbReference type="ARBA" id="ARBA00022840"/>
    </source>
</evidence>
<dbReference type="AlphaFoldDB" id="A0A545U7K6"/>
<dbReference type="HAMAP" id="MF_00244">
    <property type="entry name" value="NaMN_adenylyltr"/>
    <property type="match status" value="1"/>
</dbReference>
<comment type="catalytic activity">
    <reaction evidence="10 11">
        <text>nicotinate beta-D-ribonucleotide + ATP + H(+) = deamido-NAD(+) + diphosphate</text>
        <dbReference type="Rhea" id="RHEA:22860"/>
        <dbReference type="ChEBI" id="CHEBI:15378"/>
        <dbReference type="ChEBI" id="CHEBI:30616"/>
        <dbReference type="ChEBI" id="CHEBI:33019"/>
        <dbReference type="ChEBI" id="CHEBI:57502"/>
        <dbReference type="ChEBI" id="CHEBI:58437"/>
        <dbReference type="EC" id="2.7.7.18"/>
    </reaction>
</comment>
<dbReference type="GO" id="GO:0005524">
    <property type="term" value="F:ATP binding"/>
    <property type="evidence" value="ECO:0007669"/>
    <property type="project" value="UniProtKB-KW"/>
</dbReference>
<dbReference type="InterPro" id="IPR005248">
    <property type="entry name" value="NadD/NMNAT"/>
</dbReference>
<dbReference type="PANTHER" id="PTHR39321:SF3">
    <property type="entry name" value="PHOSPHOPANTETHEINE ADENYLYLTRANSFERASE"/>
    <property type="match status" value="1"/>
</dbReference>
<dbReference type="GO" id="GO:0004515">
    <property type="term" value="F:nicotinate-nucleotide adenylyltransferase activity"/>
    <property type="evidence" value="ECO:0007669"/>
    <property type="project" value="UniProtKB-UniRule"/>
</dbReference>
<evidence type="ECO:0000256" key="5">
    <source>
        <dbReference type="ARBA" id="ARBA00022679"/>
    </source>
</evidence>
<dbReference type="EMBL" id="VIKS01000012">
    <property type="protein sequence ID" value="TQV85448.1"/>
    <property type="molecule type" value="Genomic_DNA"/>
</dbReference>
<evidence type="ECO:0000256" key="9">
    <source>
        <dbReference type="ARBA" id="ARBA00023027"/>
    </source>
</evidence>
<dbReference type="EC" id="2.7.7.18" evidence="11"/>
<evidence type="ECO:0000256" key="7">
    <source>
        <dbReference type="ARBA" id="ARBA00022741"/>
    </source>
</evidence>
<comment type="pathway">
    <text evidence="2 11">Cofactor biosynthesis; NAD(+) biosynthesis; deamido-NAD(+) from nicotinate D-ribonucleotide: step 1/1.</text>
</comment>
<keyword evidence="4 11" id="KW-0662">Pyridine nucleotide biosynthesis</keyword>
<keyword evidence="6 11" id="KW-0548">Nucleotidyltransferase</keyword>
<evidence type="ECO:0000256" key="3">
    <source>
        <dbReference type="ARBA" id="ARBA00009014"/>
    </source>
</evidence>
<dbReference type="InterPro" id="IPR004821">
    <property type="entry name" value="Cyt_trans-like"/>
</dbReference>
<evidence type="ECO:0000313" key="14">
    <source>
        <dbReference type="Proteomes" id="UP000315439"/>
    </source>
</evidence>
<keyword evidence="9 11" id="KW-0520">NAD</keyword>
<dbReference type="NCBIfam" id="TIGR00482">
    <property type="entry name" value="nicotinate (nicotinamide) nucleotide adenylyltransferase"/>
    <property type="match status" value="1"/>
</dbReference>
<dbReference type="GO" id="GO:0009435">
    <property type="term" value="P:NAD+ biosynthetic process"/>
    <property type="evidence" value="ECO:0007669"/>
    <property type="project" value="UniProtKB-UniRule"/>
</dbReference>
<dbReference type="RefSeq" id="WP_142933125.1">
    <property type="nucleotide sequence ID" value="NZ_ML660168.1"/>
</dbReference>
<evidence type="ECO:0000256" key="11">
    <source>
        <dbReference type="HAMAP-Rule" id="MF_00244"/>
    </source>
</evidence>
<dbReference type="UniPathway" id="UPA00253">
    <property type="reaction ID" value="UER00332"/>
</dbReference>
<sequence>MTTSSSLEFLYGGTFDPVHYGHLAIIDGLRTLAPDTPIRIIPCAVPALKGKPSTLFEQRVEMLELATENFKQIIIDQREVDREGASYTLDTLVTLKKDYPDKQFVLVMGADTVASIQQWYQWQKLSQICHLLIFNRPGISNEAVEQATKDADFRLVESFNALTTMKAGNAYFQIMKEKIHSSTQIKQSVRNKLTLDSMLPESVIEYICQNHLYMSEKS</sequence>
<comment type="caution">
    <text evidence="13">The sequence shown here is derived from an EMBL/GenBank/DDBJ whole genome shotgun (WGS) entry which is preliminary data.</text>
</comment>
<reference evidence="13 14" key="1">
    <citation type="submission" date="2019-07" db="EMBL/GenBank/DDBJ databases">
        <title>Draft genome for Aliikangiella sp. M105.</title>
        <authorList>
            <person name="Wang G."/>
        </authorList>
    </citation>
    <scope>NUCLEOTIDE SEQUENCE [LARGE SCALE GENOMIC DNA]</scope>
    <source>
        <strain evidence="13 14">M105</strain>
    </source>
</reference>
<dbReference type="InterPro" id="IPR014729">
    <property type="entry name" value="Rossmann-like_a/b/a_fold"/>
</dbReference>
<evidence type="ECO:0000256" key="2">
    <source>
        <dbReference type="ARBA" id="ARBA00005019"/>
    </source>
</evidence>
<keyword evidence="7 11" id="KW-0547">Nucleotide-binding</keyword>
<comment type="similarity">
    <text evidence="3 11">Belongs to the NadD family.</text>
</comment>
<evidence type="ECO:0000256" key="4">
    <source>
        <dbReference type="ARBA" id="ARBA00022642"/>
    </source>
</evidence>
<evidence type="ECO:0000256" key="6">
    <source>
        <dbReference type="ARBA" id="ARBA00022695"/>
    </source>
</evidence>
<keyword evidence="14" id="KW-1185">Reference proteome</keyword>
<evidence type="ECO:0000256" key="1">
    <source>
        <dbReference type="ARBA" id="ARBA00002324"/>
    </source>
</evidence>
<dbReference type="Pfam" id="PF01467">
    <property type="entry name" value="CTP_transf_like"/>
    <property type="match status" value="1"/>
</dbReference>
<dbReference type="CDD" id="cd02165">
    <property type="entry name" value="NMNAT"/>
    <property type="match status" value="1"/>
</dbReference>
<feature type="domain" description="Cytidyltransferase-like" evidence="12">
    <location>
        <begin position="10"/>
        <end position="187"/>
    </location>
</feature>
<gene>
    <name evidence="11 13" type="primary">nadD</name>
    <name evidence="13" type="ORF">FLL46_19990</name>
</gene>
<keyword evidence="5 11" id="KW-0808">Transferase</keyword>
<keyword evidence="8 11" id="KW-0067">ATP-binding</keyword>
<dbReference type="PANTHER" id="PTHR39321">
    <property type="entry name" value="NICOTINATE-NUCLEOTIDE ADENYLYLTRANSFERASE-RELATED"/>
    <property type="match status" value="1"/>
</dbReference>
<proteinExistence type="inferred from homology"/>
<name>A0A545U7K6_9GAMM</name>
<dbReference type="Gene3D" id="3.40.50.620">
    <property type="entry name" value="HUPs"/>
    <property type="match status" value="1"/>
</dbReference>
<accession>A0A545U7K6</accession>
<protein>
    <recommendedName>
        <fullName evidence="11">Probable nicotinate-nucleotide adenylyltransferase</fullName>
        <ecNumber evidence="11">2.7.7.18</ecNumber>
    </recommendedName>
    <alternativeName>
        <fullName evidence="11">Deamido-NAD(+) diphosphorylase</fullName>
    </alternativeName>
    <alternativeName>
        <fullName evidence="11">Deamido-NAD(+) pyrophosphorylase</fullName>
    </alternativeName>
    <alternativeName>
        <fullName evidence="11">Nicotinate mononucleotide adenylyltransferase</fullName>
        <shortName evidence="11">NaMN adenylyltransferase</shortName>
    </alternativeName>
</protein>
<dbReference type="NCBIfam" id="NF000839">
    <property type="entry name" value="PRK00071.1-1"/>
    <property type="match status" value="1"/>
</dbReference>
<organism evidence="13 14">
    <name type="scientific">Aliikangiella coralliicola</name>
    <dbReference type="NCBI Taxonomy" id="2592383"/>
    <lineage>
        <taxon>Bacteria</taxon>
        <taxon>Pseudomonadati</taxon>
        <taxon>Pseudomonadota</taxon>
        <taxon>Gammaproteobacteria</taxon>
        <taxon>Oceanospirillales</taxon>
        <taxon>Pleioneaceae</taxon>
        <taxon>Aliikangiella</taxon>
    </lineage>
</organism>
<comment type="function">
    <text evidence="1 11">Catalyzes the reversible adenylation of nicotinate mononucleotide (NaMN) to nicotinic acid adenine dinucleotide (NaAD).</text>
</comment>
<dbReference type="Proteomes" id="UP000315439">
    <property type="component" value="Unassembled WGS sequence"/>
</dbReference>
<dbReference type="OrthoDB" id="5295945at2"/>
<dbReference type="SUPFAM" id="SSF52374">
    <property type="entry name" value="Nucleotidylyl transferase"/>
    <property type="match status" value="1"/>
</dbReference>